<gene>
    <name evidence="2" type="ORF">Adt_12184</name>
</gene>
<accession>A0ABD1UQ10</accession>
<protein>
    <submittedName>
        <fullName evidence="2">RNA-directed DNA polymerase</fullName>
    </submittedName>
</protein>
<keyword evidence="2" id="KW-0548">Nucleotidyltransferase</keyword>
<reference evidence="3" key="1">
    <citation type="submission" date="2024-07" db="EMBL/GenBank/DDBJ databases">
        <title>Two chromosome-level genome assemblies of Korean endemic species Abeliophyllum distichum and Forsythia ovata (Oleaceae).</title>
        <authorList>
            <person name="Jang H."/>
        </authorList>
    </citation>
    <scope>NUCLEOTIDE SEQUENCE [LARGE SCALE GENOMIC DNA]</scope>
</reference>
<proteinExistence type="predicted"/>
<keyword evidence="3" id="KW-1185">Reference proteome</keyword>
<keyword evidence="2" id="KW-0808">Transferase</keyword>
<dbReference type="Proteomes" id="UP001604336">
    <property type="component" value="Unassembled WGS sequence"/>
</dbReference>
<evidence type="ECO:0000313" key="3">
    <source>
        <dbReference type="Proteomes" id="UP001604336"/>
    </source>
</evidence>
<evidence type="ECO:0000256" key="1">
    <source>
        <dbReference type="SAM" id="MobiDB-lite"/>
    </source>
</evidence>
<feature type="region of interest" description="Disordered" evidence="1">
    <location>
        <begin position="74"/>
        <end position="100"/>
    </location>
</feature>
<dbReference type="EMBL" id="JBFOLK010000003">
    <property type="protein sequence ID" value="KAL2527130.1"/>
    <property type="molecule type" value="Genomic_DNA"/>
</dbReference>
<keyword evidence="2" id="KW-0695">RNA-directed DNA polymerase</keyword>
<dbReference type="GO" id="GO:0003964">
    <property type="term" value="F:RNA-directed DNA polymerase activity"/>
    <property type="evidence" value="ECO:0007669"/>
    <property type="project" value="UniProtKB-KW"/>
</dbReference>
<sequence length="100" mass="11182">MKYLASSDSCFQVDVVDKLVTDTFGTEYPSDELAICMMCFESTKSEHPAIHAQAVQLEASPPVSYKRTRFFEPLGESPQRPVPSIEKAHTLELKPLPSHL</sequence>
<name>A0ABD1UQ10_9LAMI</name>
<evidence type="ECO:0000313" key="2">
    <source>
        <dbReference type="EMBL" id="KAL2527130.1"/>
    </source>
</evidence>
<organism evidence="2 3">
    <name type="scientific">Abeliophyllum distichum</name>
    <dbReference type="NCBI Taxonomy" id="126358"/>
    <lineage>
        <taxon>Eukaryota</taxon>
        <taxon>Viridiplantae</taxon>
        <taxon>Streptophyta</taxon>
        <taxon>Embryophyta</taxon>
        <taxon>Tracheophyta</taxon>
        <taxon>Spermatophyta</taxon>
        <taxon>Magnoliopsida</taxon>
        <taxon>eudicotyledons</taxon>
        <taxon>Gunneridae</taxon>
        <taxon>Pentapetalae</taxon>
        <taxon>asterids</taxon>
        <taxon>lamiids</taxon>
        <taxon>Lamiales</taxon>
        <taxon>Oleaceae</taxon>
        <taxon>Forsythieae</taxon>
        <taxon>Abeliophyllum</taxon>
    </lineage>
</organism>
<comment type="caution">
    <text evidence="2">The sequence shown here is derived from an EMBL/GenBank/DDBJ whole genome shotgun (WGS) entry which is preliminary data.</text>
</comment>
<dbReference type="AlphaFoldDB" id="A0ABD1UQ10"/>